<name>A0A8G1ZHH7_9SPHN</name>
<comment type="caution">
    <text evidence="1">The sequence shown here is derived from an EMBL/GenBank/DDBJ whole genome shotgun (WGS) entry which is preliminary data.</text>
</comment>
<evidence type="ECO:0000313" key="1">
    <source>
        <dbReference type="EMBL" id="RYM11020.1"/>
    </source>
</evidence>
<accession>A0A8G1ZHH7</accession>
<evidence type="ECO:0000313" key="2">
    <source>
        <dbReference type="Proteomes" id="UP000291572"/>
    </source>
</evidence>
<dbReference type="OrthoDB" id="7477414at2"/>
<gene>
    <name evidence="1" type="ORF">EWH12_09950</name>
</gene>
<proteinExistence type="predicted"/>
<dbReference type="AlphaFoldDB" id="A0A8G1ZHH7"/>
<dbReference type="Proteomes" id="UP000291572">
    <property type="component" value="Unassembled WGS sequence"/>
</dbReference>
<sequence length="64" mass="7349">MPDRIIIAKAAIGGRHIVTFEPRSISWPSLEFRTHDEAVRCAEARQKVHGWLIEDKTGEVRDHD</sequence>
<organism evidence="1 2">
    <name type="scientific">Sphingobium cupriresistens</name>
    <dbReference type="NCBI Taxonomy" id="1132417"/>
    <lineage>
        <taxon>Bacteria</taxon>
        <taxon>Pseudomonadati</taxon>
        <taxon>Pseudomonadota</taxon>
        <taxon>Alphaproteobacteria</taxon>
        <taxon>Sphingomonadales</taxon>
        <taxon>Sphingomonadaceae</taxon>
        <taxon>Sphingobium</taxon>
    </lineage>
</organism>
<dbReference type="EMBL" id="SEOO01000014">
    <property type="protein sequence ID" value="RYM11020.1"/>
    <property type="molecule type" value="Genomic_DNA"/>
</dbReference>
<reference evidence="1 2" key="1">
    <citation type="submission" date="2019-02" db="EMBL/GenBank/DDBJ databases">
        <authorList>
            <person name="Feng G."/>
        </authorList>
    </citation>
    <scope>NUCLEOTIDE SEQUENCE [LARGE SCALE GENOMIC DNA]</scope>
    <source>
        <strain evidence="1 2">CCTCC AB 2011146</strain>
    </source>
</reference>
<protein>
    <submittedName>
        <fullName evidence="1">Uncharacterized protein</fullName>
    </submittedName>
</protein>
<dbReference type="RefSeq" id="WP_129926473.1">
    <property type="nucleotide sequence ID" value="NZ_SEOO01000014.1"/>
</dbReference>